<keyword evidence="1" id="KW-0812">Transmembrane</keyword>
<protein>
    <submittedName>
        <fullName evidence="2">Uncharacterized protein</fullName>
    </submittedName>
</protein>
<evidence type="ECO:0000313" key="2">
    <source>
        <dbReference type="EMBL" id="RGM13218.1"/>
    </source>
</evidence>
<dbReference type="EMBL" id="QSSV01000010">
    <property type="protein sequence ID" value="RGM13218.1"/>
    <property type="molecule type" value="Genomic_DNA"/>
</dbReference>
<sequence length="171" mass="19498">MKSIKRSLQESRLNTHRLIRAWLQPRLGEVGNRFRLGGRIRLANRWARKHPRRTFACVVGSLAFLLAGNIAGDVLLTGNRKTDEAAWTGTESLNGIALVEPMFQGFRTIQANKNVHRTTLMELTGRGQKLREELDSLIALPRKSHADSIRIVQRYRQLEHIVQSLKNNDNP</sequence>
<feature type="transmembrane region" description="Helical" evidence="1">
    <location>
        <begin position="55"/>
        <end position="76"/>
    </location>
</feature>
<keyword evidence="1" id="KW-1133">Transmembrane helix</keyword>
<evidence type="ECO:0000313" key="3">
    <source>
        <dbReference type="Proteomes" id="UP000261223"/>
    </source>
</evidence>
<comment type="caution">
    <text evidence="2">The sequence shown here is derived from an EMBL/GenBank/DDBJ whole genome shotgun (WGS) entry which is preliminary data.</text>
</comment>
<organism evidence="2 3">
    <name type="scientific">Bacteroides stercoris</name>
    <dbReference type="NCBI Taxonomy" id="46506"/>
    <lineage>
        <taxon>Bacteria</taxon>
        <taxon>Pseudomonadati</taxon>
        <taxon>Bacteroidota</taxon>
        <taxon>Bacteroidia</taxon>
        <taxon>Bacteroidales</taxon>
        <taxon>Bacteroidaceae</taxon>
        <taxon>Bacteroides</taxon>
    </lineage>
</organism>
<accession>A0A3E4UP28</accession>
<dbReference type="Proteomes" id="UP000261223">
    <property type="component" value="Unassembled WGS sequence"/>
</dbReference>
<dbReference type="RefSeq" id="WP_117741782.1">
    <property type="nucleotide sequence ID" value="NZ_QSSV01000010.1"/>
</dbReference>
<reference evidence="2 3" key="1">
    <citation type="submission" date="2018-08" db="EMBL/GenBank/DDBJ databases">
        <title>A genome reference for cultivated species of the human gut microbiota.</title>
        <authorList>
            <person name="Zou Y."/>
            <person name="Xue W."/>
            <person name="Luo G."/>
        </authorList>
    </citation>
    <scope>NUCLEOTIDE SEQUENCE [LARGE SCALE GENOMIC DNA]</scope>
    <source>
        <strain evidence="2 3">TF03-6</strain>
    </source>
</reference>
<evidence type="ECO:0000256" key="1">
    <source>
        <dbReference type="SAM" id="Phobius"/>
    </source>
</evidence>
<gene>
    <name evidence="2" type="ORF">DXC34_09345</name>
</gene>
<dbReference type="AlphaFoldDB" id="A0A3E4UP28"/>
<proteinExistence type="predicted"/>
<keyword evidence="1" id="KW-0472">Membrane</keyword>
<name>A0A3E4UP28_BACSE</name>